<gene>
    <name evidence="2" type="ORF">PIB30_008668</name>
</gene>
<organism evidence="2 3">
    <name type="scientific">Stylosanthes scabra</name>
    <dbReference type="NCBI Taxonomy" id="79078"/>
    <lineage>
        <taxon>Eukaryota</taxon>
        <taxon>Viridiplantae</taxon>
        <taxon>Streptophyta</taxon>
        <taxon>Embryophyta</taxon>
        <taxon>Tracheophyta</taxon>
        <taxon>Spermatophyta</taxon>
        <taxon>Magnoliopsida</taxon>
        <taxon>eudicotyledons</taxon>
        <taxon>Gunneridae</taxon>
        <taxon>Pentapetalae</taxon>
        <taxon>rosids</taxon>
        <taxon>fabids</taxon>
        <taxon>Fabales</taxon>
        <taxon>Fabaceae</taxon>
        <taxon>Papilionoideae</taxon>
        <taxon>50 kb inversion clade</taxon>
        <taxon>dalbergioids sensu lato</taxon>
        <taxon>Dalbergieae</taxon>
        <taxon>Pterocarpus clade</taxon>
        <taxon>Stylosanthes</taxon>
    </lineage>
</organism>
<dbReference type="EMBL" id="JASCZI010090640">
    <property type="protein sequence ID" value="MED6143721.1"/>
    <property type="molecule type" value="Genomic_DNA"/>
</dbReference>
<sequence>MRTEKGWALVSKGQNVLLIGCNEVMMSVVEGFENWRTNVSLDIALKDYYDHVSKSVNHHCVHFQSENIRSGVPAAFECPDPTCGMKMEIESDNAVFFEFWPHHCLIRDRVSKEELLQGKGYKAFIENQTGYKIKTLQIDNGKEIVTASNSFYASKFLGLCFSNCCFSDK</sequence>
<evidence type="ECO:0000259" key="1">
    <source>
        <dbReference type="Pfam" id="PF14577"/>
    </source>
</evidence>
<evidence type="ECO:0000313" key="2">
    <source>
        <dbReference type="EMBL" id="MED6143721.1"/>
    </source>
</evidence>
<dbReference type="Pfam" id="PF14577">
    <property type="entry name" value="SEO_C"/>
    <property type="match status" value="1"/>
</dbReference>
<proteinExistence type="predicted"/>
<accession>A0ABU6T4T2</accession>
<reference evidence="2 3" key="1">
    <citation type="journal article" date="2023" name="Plants (Basel)">
        <title>Bridging the Gap: Combining Genomics and Transcriptomics Approaches to Understand Stylosanthes scabra, an Orphan Legume from the Brazilian Caatinga.</title>
        <authorList>
            <person name="Ferreira-Neto J.R.C."/>
            <person name="da Silva M.D."/>
            <person name="Binneck E."/>
            <person name="de Melo N.F."/>
            <person name="da Silva R.H."/>
            <person name="de Melo A.L.T.M."/>
            <person name="Pandolfi V."/>
            <person name="Bustamante F.O."/>
            <person name="Brasileiro-Vidal A.C."/>
            <person name="Benko-Iseppon A.M."/>
        </authorList>
    </citation>
    <scope>NUCLEOTIDE SEQUENCE [LARGE SCALE GENOMIC DNA]</scope>
    <source>
        <tissue evidence="2">Leaves</tissue>
    </source>
</reference>
<keyword evidence="3" id="KW-1185">Reference proteome</keyword>
<name>A0ABU6T4T2_9FABA</name>
<dbReference type="InterPro" id="IPR027944">
    <property type="entry name" value="SEO_C"/>
</dbReference>
<dbReference type="Proteomes" id="UP001341840">
    <property type="component" value="Unassembled WGS sequence"/>
</dbReference>
<protein>
    <recommendedName>
        <fullName evidence="1">Sieve element occlusion C-terminal domain-containing protein</fullName>
    </recommendedName>
</protein>
<comment type="caution">
    <text evidence="2">The sequence shown here is derived from an EMBL/GenBank/DDBJ whole genome shotgun (WGS) entry which is preliminary data.</text>
</comment>
<feature type="domain" description="Sieve element occlusion C-terminal" evidence="1">
    <location>
        <begin position="3"/>
        <end position="88"/>
    </location>
</feature>
<evidence type="ECO:0000313" key="3">
    <source>
        <dbReference type="Proteomes" id="UP001341840"/>
    </source>
</evidence>